<keyword evidence="4 5" id="KW-0472">Membrane</keyword>
<comment type="subcellular location">
    <subcellularLocation>
        <location evidence="1">Membrane</location>
    </subcellularLocation>
</comment>
<evidence type="ECO:0000313" key="7">
    <source>
        <dbReference type="EMBL" id="MFN0255020.1"/>
    </source>
</evidence>
<feature type="transmembrane region" description="Helical" evidence="5">
    <location>
        <begin position="109"/>
        <end position="130"/>
    </location>
</feature>
<comment type="caution">
    <text evidence="7">The sequence shown here is derived from an EMBL/GenBank/DDBJ whole genome shotgun (WGS) entry which is preliminary data.</text>
</comment>
<accession>A0ABW9J4X0</accession>
<dbReference type="Proteomes" id="UP001517247">
    <property type="component" value="Unassembled WGS sequence"/>
</dbReference>
<organism evidence="7 8">
    <name type="scientific">Pedobacter ureilyticus</name>
    <dbReference type="NCBI Taxonomy" id="1393051"/>
    <lineage>
        <taxon>Bacteria</taxon>
        <taxon>Pseudomonadati</taxon>
        <taxon>Bacteroidota</taxon>
        <taxon>Sphingobacteriia</taxon>
        <taxon>Sphingobacteriales</taxon>
        <taxon>Sphingobacteriaceae</taxon>
        <taxon>Pedobacter</taxon>
    </lineage>
</organism>
<sequence length="427" mass="48423">MELNNYLRDFSRASLHFFKSLGLSANAAAIINALVLLTLAVAVTYVVYYVVWRILRLIFIQTIRKTDIKIFEYLLAHKAPHYVSLVAPLVVLYLTIPVAFHDYPQINKLLLGLCDIYLVIVVVWIMMAMIKAGGDLLKEKPSFRGKPIDSYLQVIRILLYLFGTVVLFSNLTGKSPVAFFTAMGAISAVLLLMFKDTIMGFVASIQVTTNDIVRIGDWITMPKYGADGDILEINLTTVKVQNFDKTITTIPTYSLISDSFQNWRGMRQSGGRRIKRAINIKQSSIRFLKEEELAKFEQIQLISAYIQHRQKDIEKHNIRTNADKSLLINGRNLTNAGLFRKYIDNYISGHSGTNKRMNIMVRQLAPTPHGLPIEIYVFANTIIWAEYEHIMADIFDHIIAAAPYFGLQIYEAEGSGDLKQIEINSTT</sequence>
<name>A0ABW9J4X0_9SPHI</name>
<evidence type="ECO:0000256" key="3">
    <source>
        <dbReference type="ARBA" id="ARBA00022989"/>
    </source>
</evidence>
<dbReference type="InterPro" id="IPR010920">
    <property type="entry name" value="LSM_dom_sf"/>
</dbReference>
<dbReference type="InterPro" id="IPR030192">
    <property type="entry name" value="YbdG"/>
</dbReference>
<evidence type="ECO:0000313" key="8">
    <source>
        <dbReference type="Proteomes" id="UP001517247"/>
    </source>
</evidence>
<dbReference type="InterPro" id="IPR023408">
    <property type="entry name" value="MscS_beta-dom_sf"/>
</dbReference>
<dbReference type="Gene3D" id="2.30.30.60">
    <property type="match status" value="1"/>
</dbReference>
<keyword evidence="8" id="KW-1185">Reference proteome</keyword>
<dbReference type="EMBL" id="SSHJ02000005">
    <property type="protein sequence ID" value="MFN0255020.1"/>
    <property type="molecule type" value="Genomic_DNA"/>
</dbReference>
<reference evidence="7 8" key="1">
    <citation type="submission" date="2024-12" db="EMBL/GenBank/DDBJ databases">
        <authorList>
            <person name="Hu S."/>
        </authorList>
    </citation>
    <scope>NUCLEOTIDE SEQUENCE [LARGE SCALE GENOMIC DNA]</scope>
    <source>
        <strain evidence="7 8">THG-T11</strain>
    </source>
</reference>
<protein>
    <submittedName>
        <fullName evidence="7">Mechanosensitive ion channel family protein</fullName>
    </submittedName>
</protein>
<evidence type="ECO:0000256" key="5">
    <source>
        <dbReference type="SAM" id="Phobius"/>
    </source>
</evidence>
<evidence type="ECO:0000256" key="1">
    <source>
        <dbReference type="ARBA" id="ARBA00004370"/>
    </source>
</evidence>
<evidence type="ECO:0000256" key="4">
    <source>
        <dbReference type="ARBA" id="ARBA00023136"/>
    </source>
</evidence>
<dbReference type="SUPFAM" id="SSF50182">
    <property type="entry name" value="Sm-like ribonucleoproteins"/>
    <property type="match status" value="1"/>
</dbReference>
<dbReference type="InterPro" id="IPR006685">
    <property type="entry name" value="MscS_channel_2nd"/>
</dbReference>
<feature type="domain" description="Mechanosensitive ion channel MscS" evidence="6">
    <location>
        <begin position="196"/>
        <end position="264"/>
    </location>
</feature>
<feature type="transmembrane region" description="Helical" evidence="5">
    <location>
        <begin position="27"/>
        <end position="51"/>
    </location>
</feature>
<feature type="transmembrane region" description="Helical" evidence="5">
    <location>
        <begin position="177"/>
        <end position="194"/>
    </location>
</feature>
<evidence type="ECO:0000259" key="6">
    <source>
        <dbReference type="Pfam" id="PF00924"/>
    </source>
</evidence>
<gene>
    <name evidence="7" type="ORF">E6A44_005510</name>
</gene>
<keyword evidence="2 5" id="KW-0812">Transmembrane</keyword>
<dbReference type="Pfam" id="PF00924">
    <property type="entry name" value="MS_channel_2nd"/>
    <property type="match status" value="1"/>
</dbReference>
<feature type="transmembrane region" description="Helical" evidence="5">
    <location>
        <begin position="82"/>
        <end position="103"/>
    </location>
</feature>
<dbReference type="PANTHER" id="PTHR30414">
    <property type="entry name" value="MINICONDUCTANCE MECHANOSENSITIVE CHANNEL YBDG"/>
    <property type="match status" value="1"/>
</dbReference>
<keyword evidence="3 5" id="KW-1133">Transmembrane helix</keyword>
<dbReference type="RefSeq" id="WP_138722166.1">
    <property type="nucleotide sequence ID" value="NZ_SSHJ02000005.1"/>
</dbReference>
<evidence type="ECO:0000256" key="2">
    <source>
        <dbReference type="ARBA" id="ARBA00022692"/>
    </source>
</evidence>
<proteinExistence type="predicted"/>
<feature type="transmembrane region" description="Helical" evidence="5">
    <location>
        <begin position="151"/>
        <end position="171"/>
    </location>
</feature>
<dbReference type="PANTHER" id="PTHR30414:SF0">
    <property type="entry name" value="MINICONDUCTANCE MECHANOSENSITIVE CHANNEL YBDG"/>
    <property type="match status" value="1"/>
</dbReference>